<feature type="transmembrane region" description="Helical" evidence="4">
    <location>
        <begin position="178"/>
        <end position="199"/>
    </location>
</feature>
<accession>A0A953I8H0</accession>
<dbReference type="AlphaFoldDB" id="A0A953I8H0"/>
<protein>
    <recommendedName>
        <fullName evidence="9">Methyl-accepting chemotaxis protein</fullName>
    </recommendedName>
</protein>
<feature type="domain" description="Methyl-accepting transducer" evidence="5">
    <location>
        <begin position="300"/>
        <end position="550"/>
    </location>
</feature>
<dbReference type="Gene3D" id="6.10.340.10">
    <property type="match status" value="1"/>
</dbReference>
<dbReference type="PROSITE" id="PS50111">
    <property type="entry name" value="CHEMOTAXIS_TRANSDUC_2"/>
    <property type="match status" value="1"/>
</dbReference>
<keyword evidence="4" id="KW-0472">Membrane</keyword>
<comment type="similarity">
    <text evidence="2">Belongs to the methyl-accepting chemotaxis (MCP) protein family.</text>
</comment>
<dbReference type="SUPFAM" id="SSF58104">
    <property type="entry name" value="Methyl-accepting chemotaxis protein (MCP) signaling domain"/>
    <property type="match status" value="3"/>
</dbReference>
<dbReference type="InterPro" id="IPR004089">
    <property type="entry name" value="MCPsignal_dom"/>
</dbReference>
<evidence type="ECO:0000256" key="4">
    <source>
        <dbReference type="SAM" id="Phobius"/>
    </source>
</evidence>
<dbReference type="Gene3D" id="1.10.287.950">
    <property type="entry name" value="Methyl-accepting chemotaxis protein"/>
    <property type="match status" value="1"/>
</dbReference>
<evidence type="ECO:0000256" key="1">
    <source>
        <dbReference type="ARBA" id="ARBA00023224"/>
    </source>
</evidence>
<dbReference type="Proteomes" id="UP000732377">
    <property type="component" value="Unassembled WGS sequence"/>
</dbReference>
<reference evidence="7" key="1">
    <citation type="submission" date="2017-11" db="EMBL/GenBank/DDBJ databases">
        <title>Three new genomes from thermophilic consortium.</title>
        <authorList>
            <person name="Quaggio R."/>
            <person name="Amgarten D."/>
            <person name="Setubal J.C."/>
        </authorList>
    </citation>
    <scope>NUCLEOTIDE SEQUENCE</scope>
    <source>
        <strain evidence="7">ZCTH01-B2</strain>
    </source>
</reference>
<name>A0A953I8H0_SYMTR</name>
<dbReference type="GO" id="GO:0007165">
    <property type="term" value="P:signal transduction"/>
    <property type="evidence" value="ECO:0007669"/>
    <property type="project" value="UniProtKB-KW"/>
</dbReference>
<feature type="transmembrane region" description="Helical" evidence="4">
    <location>
        <begin position="12"/>
        <end position="31"/>
    </location>
</feature>
<keyword evidence="1 3" id="KW-0807">Transducer</keyword>
<proteinExistence type="inferred from homology"/>
<feature type="domain" description="HAMP" evidence="6">
    <location>
        <begin position="200"/>
        <end position="253"/>
    </location>
</feature>
<dbReference type="RefSeq" id="WP_273377463.1">
    <property type="nucleotide sequence ID" value="NZ_PIUK01000002.1"/>
</dbReference>
<keyword evidence="4" id="KW-1133">Transmembrane helix</keyword>
<dbReference type="PANTHER" id="PTHR32089:SF112">
    <property type="entry name" value="LYSOZYME-LIKE PROTEIN-RELATED"/>
    <property type="match status" value="1"/>
</dbReference>
<evidence type="ECO:0000259" key="5">
    <source>
        <dbReference type="PROSITE" id="PS50111"/>
    </source>
</evidence>
<evidence type="ECO:0000256" key="2">
    <source>
        <dbReference type="ARBA" id="ARBA00029447"/>
    </source>
</evidence>
<gene>
    <name evidence="7" type="ORF">CWE10_00660</name>
</gene>
<keyword evidence="4" id="KW-0812">Transmembrane</keyword>
<evidence type="ECO:0000259" key="6">
    <source>
        <dbReference type="PROSITE" id="PS50885"/>
    </source>
</evidence>
<comment type="caution">
    <text evidence="7">The sequence shown here is derived from an EMBL/GenBank/DDBJ whole genome shotgun (WGS) entry which is preliminary data.</text>
</comment>
<evidence type="ECO:0000313" key="8">
    <source>
        <dbReference type="Proteomes" id="UP000732377"/>
    </source>
</evidence>
<dbReference type="EMBL" id="PIUK01000002">
    <property type="protein sequence ID" value="MBY6274719.1"/>
    <property type="molecule type" value="Genomic_DNA"/>
</dbReference>
<dbReference type="PANTHER" id="PTHR32089">
    <property type="entry name" value="METHYL-ACCEPTING CHEMOTAXIS PROTEIN MCPB"/>
    <property type="match status" value="1"/>
</dbReference>
<dbReference type="SMART" id="SM00304">
    <property type="entry name" value="HAMP"/>
    <property type="match status" value="1"/>
</dbReference>
<dbReference type="InterPro" id="IPR003660">
    <property type="entry name" value="HAMP_dom"/>
</dbReference>
<dbReference type="PROSITE" id="PS50885">
    <property type="entry name" value="HAMP"/>
    <property type="match status" value="1"/>
</dbReference>
<dbReference type="GO" id="GO:0016020">
    <property type="term" value="C:membrane"/>
    <property type="evidence" value="ECO:0007669"/>
    <property type="project" value="InterPro"/>
</dbReference>
<evidence type="ECO:0008006" key="9">
    <source>
        <dbReference type="Google" id="ProtNLM"/>
    </source>
</evidence>
<organism evidence="7 8">
    <name type="scientific">Symbiobacterium thermophilum</name>
    <dbReference type="NCBI Taxonomy" id="2734"/>
    <lineage>
        <taxon>Bacteria</taxon>
        <taxon>Bacillati</taxon>
        <taxon>Bacillota</taxon>
        <taxon>Clostridia</taxon>
        <taxon>Eubacteriales</taxon>
        <taxon>Symbiobacteriaceae</taxon>
        <taxon>Symbiobacterium</taxon>
    </lineage>
</organism>
<evidence type="ECO:0000256" key="3">
    <source>
        <dbReference type="PROSITE-ProRule" id="PRU00284"/>
    </source>
</evidence>
<dbReference type="SMART" id="SM00283">
    <property type="entry name" value="MA"/>
    <property type="match status" value="1"/>
</dbReference>
<evidence type="ECO:0000313" key="7">
    <source>
        <dbReference type="EMBL" id="MBY6274719.1"/>
    </source>
</evidence>
<sequence>MRWGLRTTLTVGALAIVAVLVSTIFMVVRALNIQREQYDDLANDLRMAQIKATQLQSHAQGQARSLWAYAATGSVDYLDQFETYRQYADEASNWLAATVESEQGVKLLTALRDAETAVSKAVESLNRLNLTDLRAQLPALMPLMDDYIDAANAIAEYVDGAAGYQEIATIEATNRQRLVVIGLIVGYGVVSAIIALVVIRGVVGVLEQVRAAVVQVADGDLSDVELRYDGNDPVGQMCRSLREMIPALRELVAGVGDTSRAVTESAAELHATTEEMSRSATMVAEAISQIARGTGEQAAAADNIQSRMRQLREAIDQIAGGAEEQAKQAQRAVEDLAGMLEQLSQASAHVRNVNRLAADALATAQEGQSTVLRSAAGMAEIQASVAATAEQVAGLGELSQQIGAITEAITAIADQTNLLALNAAIEAARAGEHGRGFSVVADEVRKLAERAASSANEIAALISRIQASTTEAVESMNRVNAQVEAGVEMARSAEQGLGRIVTMVRDTQEHAAEVVRVTEKLVEDSRGIQSAVSEMAAVAEENAAATEEMAASSDSVLEAVAVIASSAQETAAAAQEVSASTEELTAGAETIAQSTQRLAGMSRELLSRVGRFRY</sequence>
<dbReference type="Pfam" id="PF00015">
    <property type="entry name" value="MCPsignal"/>
    <property type="match status" value="1"/>
</dbReference>